<accession>A0A1Q9DPT6</accession>
<evidence type="ECO:0000313" key="3">
    <source>
        <dbReference type="Proteomes" id="UP000186817"/>
    </source>
</evidence>
<evidence type="ECO:0000256" key="1">
    <source>
        <dbReference type="SAM" id="SignalP"/>
    </source>
</evidence>
<dbReference type="EMBL" id="LSRX01000443">
    <property type="protein sequence ID" value="OLP97186.1"/>
    <property type="molecule type" value="Genomic_DNA"/>
</dbReference>
<sequence length="177" mass="18919">MATALMRFWFGLGLCMLSVWGTEFVDDECSGDDGACSLELHQLRAQKDAKEVLQPSQSVNKTAGKCTAADVALMEKFGGGNADGTFPKILSQCGKGSYSFWSGFKQGQMQNCIMEKMQLSSGCASCYAMSGQYSYDNCKMPCLFGAWCSGSCLSCSQGNKATVDQCAGVTSPDVKQC</sequence>
<organism evidence="2 3">
    <name type="scientific">Symbiodinium microadriaticum</name>
    <name type="common">Dinoflagellate</name>
    <name type="synonym">Zooxanthella microadriatica</name>
    <dbReference type="NCBI Taxonomy" id="2951"/>
    <lineage>
        <taxon>Eukaryota</taxon>
        <taxon>Sar</taxon>
        <taxon>Alveolata</taxon>
        <taxon>Dinophyceae</taxon>
        <taxon>Suessiales</taxon>
        <taxon>Symbiodiniaceae</taxon>
        <taxon>Symbiodinium</taxon>
    </lineage>
</organism>
<gene>
    <name evidence="2" type="ORF">AK812_SmicGene20532</name>
</gene>
<dbReference type="OrthoDB" id="406171at2759"/>
<keyword evidence="3" id="KW-1185">Reference proteome</keyword>
<proteinExistence type="predicted"/>
<evidence type="ECO:0000313" key="2">
    <source>
        <dbReference type="EMBL" id="OLP97186.1"/>
    </source>
</evidence>
<dbReference type="AlphaFoldDB" id="A0A1Q9DPT6"/>
<comment type="caution">
    <text evidence="2">The sequence shown here is derived from an EMBL/GenBank/DDBJ whole genome shotgun (WGS) entry which is preliminary data.</text>
</comment>
<reference evidence="2 3" key="1">
    <citation type="submission" date="2016-02" db="EMBL/GenBank/DDBJ databases">
        <title>Genome analysis of coral dinoflagellate symbionts highlights evolutionary adaptations to a symbiotic lifestyle.</title>
        <authorList>
            <person name="Aranda M."/>
            <person name="Li Y."/>
            <person name="Liew Y.J."/>
            <person name="Baumgarten S."/>
            <person name="Simakov O."/>
            <person name="Wilson M."/>
            <person name="Piel J."/>
            <person name="Ashoor H."/>
            <person name="Bougouffa S."/>
            <person name="Bajic V.B."/>
            <person name="Ryu T."/>
            <person name="Ravasi T."/>
            <person name="Bayer T."/>
            <person name="Micklem G."/>
            <person name="Kim H."/>
            <person name="Bhak J."/>
            <person name="Lajeunesse T.C."/>
            <person name="Voolstra C.R."/>
        </authorList>
    </citation>
    <scope>NUCLEOTIDE SEQUENCE [LARGE SCALE GENOMIC DNA]</scope>
    <source>
        <strain evidence="2 3">CCMP2467</strain>
    </source>
</reference>
<feature type="chain" id="PRO_5010199637" evidence="1">
    <location>
        <begin position="22"/>
        <end position="177"/>
    </location>
</feature>
<keyword evidence="1" id="KW-0732">Signal</keyword>
<name>A0A1Q9DPT6_SYMMI</name>
<feature type="signal peptide" evidence="1">
    <location>
        <begin position="1"/>
        <end position="21"/>
    </location>
</feature>
<dbReference type="Proteomes" id="UP000186817">
    <property type="component" value="Unassembled WGS sequence"/>
</dbReference>
<protein>
    <submittedName>
        <fullName evidence="2">Uncharacterized protein</fullName>
    </submittedName>
</protein>